<dbReference type="SUPFAM" id="SSF53150">
    <property type="entry name" value="DNA repair protein MutS, domain II"/>
    <property type="match status" value="1"/>
</dbReference>
<dbReference type="InterPro" id="IPR007696">
    <property type="entry name" value="DNA_mismatch_repair_MutS_core"/>
</dbReference>
<keyword evidence="5 9" id="KW-0067">ATP-binding</keyword>
<dbReference type="GO" id="GO:0005829">
    <property type="term" value="C:cytosol"/>
    <property type="evidence" value="ECO:0007669"/>
    <property type="project" value="TreeGrafter"/>
</dbReference>
<evidence type="ECO:0000256" key="2">
    <source>
        <dbReference type="ARBA" id="ARBA00021982"/>
    </source>
</evidence>
<dbReference type="PIRSF" id="PIRSF037677">
    <property type="entry name" value="DNA_mis_repair_Msh6"/>
    <property type="match status" value="1"/>
</dbReference>
<keyword evidence="4 9" id="KW-0227">DNA damage</keyword>
<evidence type="ECO:0000256" key="9">
    <source>
        <dbReference type="HAMAP-Rule" id="MF_00096"/>
    </source>
</evidence>
<comment type="function">
    <text evidence="8 9">This protein is involved in the repair of mismatches in DNA. It is possible that it carries out the mismatch recognition step. This protein has a weak ATPase activity.</text>
</comment>
<dbReference type="EMBL" id="CP036349">
    <property type="protein sequence ID" value="QDV72721.1"/>
    <property type="molecule type" value="Genomic_DNA"/>
</dbReference>
<dbReference type="Pfam" id="PF05188">
    <property type="entry name" value="MutS_II"/>
    <property type="match status" value="1"/>
</dbReference>
<sequence>MSQLSPMMQQYHEAKAVSGDALLLFRMGDFYELFYEDAKEAARLLGITVTTRDKDKGAKAVPMAGFPHHQLDAYLAKILRCGRRAAVCDQMESPAEAKGIVRREVTRIVSAGTVIDDQLLDPQASNYLAAVAFDGQAPKGNHRPLVGLAWIEVSTGEFTATAIDERRLADELSRLEPAECLVAEGSDALLPPEASDRAAITRRPTWSFGVQMAMESLRKHFGTQSLEGFGFDSSSHADALALSAAGAILGYLYETQKASLAHVDRLKPFQADSSLQIDAATWRSLEVTHTLRDGRRDGALLGVIDRTVTGAGARLLADWLRRPLTSVDAITHRQSAVAELVENASLTSTLREELRGVYDLHRLVARATTGRASPRDLASVGRTLGALPRLKAKLAGRKSERLQRLEERIDLCGDLREQLTAALVDDCPLSPREGGFIREGYSADLDECRELMAGGKQWMAAYQAKIAAESDIPSIKVGFNKVFGYYLEVTHAHQGKVPAEFIRKQTLKNAERYITSELKEYEEKVLTAEDRAFTLEYDLFSQLREATADAGKRLLATAEALAEIDALASLAELARSRGYCRPEVVDRPVLEIVAGRHPVLDLTEPEGTFVPNGVRCAGTRDEGRGTGEERQPSSPVPSPSSLLLLTGPNMAGKSTYIRQTALITLLAQIGSFVPATKATIGVADRLFARVGASDDVSRGQSTFMVEMTETARILNTATPRSLVILDEIGRGTSTYDGLSIAWAIVEHLHDVVGCRTLFATHYHELTQLAGRLPGVGNLSVAVREHDGRVVFLHQIVEGPADKSYGIHVAQLAGVPRSVNERAAAILEELEAQKADSRQPIADSSRSAVGIQMTLFETADHPLLDEIRALDIDRLAPMDAFERLRTWRQRLLAER</sequence>
<organism evidence="13 14">
    <name type="scientific">Botrimarina mediterranea</name>
    <dbReference type="NCBI Taxonomy" id="2528022"/>
    <lineage>
        <taxon>Bacteria</taxon>
        <taxon>Pseudomonadati</taxon>
        <taxon>Planctomycetota</taxon>
        <taxon>Planctomycetia</taxon>
        <taxon>Pirellulales</taxon>
        <taxon>Lacipirellulaceae</taxon>
        <taxon>Botrimarina</taxon>
    </lineage>
</organism>
<feature type="binding site" evidence="9">
    <location>
        <begin position="647"/>
        <end position="654"/>
    </location>
    <ligand>
        <name>ATP</name>
        <dbReference type="ChEBI" id="CHEBI:30616"/>
    </ligand>
</feature>
<dbReference type="InterPro" id="IPR036678">
    <property type="entry name" value="MutS_con_dom_sf"/>
</dbReference>
<evidence type="ECO:0000259" key="12">
    <source>
        <dbReference type="PROSITE" id="PS00486"/>
    </source>
</evidence>
<dbReference type="InterPro" id="IPR007861">
    <property type="entry name" value="DNA_mismatch_repair_MutS_clamp"/>
</dbReference>
<dbReference type="CDD" id="cd03284">
    <property type="entry name" value="ABC_MutS1"/>
    <property type="match status" value="1"/>
</dbReference>
<dbReference type="SUPFAM" id="SSF48334">
    <property type="entry name" value="DNA repair protein MutS, domain III"/>
    <property type="match status" value="1"/>
</dbReference>
<evidence type="ECO:0000256" key="10">
    <source>
        <dbReference type="RuleBase" id="RU003756"/>
    </source>
</evidence>
<keyword evidence="6 9" id="KW-0238">DNA-binding</keyword>
<dbReference type="Pfam" id="PF05190">
    <property type="entry name" value="MutS_IV"/>
    <property type="match status" value="1"/>
</dbReference>
<dbReference type="GO" id="GO:0140664">
    <property type="term" value="F:ATP-dependent DNA damage sensor activity"/>
    <property type="evidence" value="ECO:0007669"/>
    <property type="project" value="InterPro"/>
</dbReference>
<dbReference type="Pfam" id="PF00488">
    <property type="entry name" value="MutS_V"/>
    <property type="match status" value="1"/>
</dbReference>
<evidence type="ECO:0000256" key="5">
    <source>
        <dbReference type="ARBA" id="ARBA00022840"/>
    </source>
</evidence>
<dbReference type="GO" id="GO:0003684">
    <property type="term" value="F:damaged DNA binding"/>
    <property type="evidence" value="ECO:0007669"/>
    <property type="project" value="UniProtKB-UniRule"/>
</dbReference>
<proteinExistence type="inferred from homology"/>
<keyword evidence="7 9" id="KW-0234">DNA repair</keyword>
<feature type="compositionally biased region" description="Basic and acidic residues" evidence="11">
    <location>
        <begin position="618"/>
        <end position="631"/>
    </location>
</feature>
<dbReference type="Gene3D" id="3.30.420.110">
    <property type="entry name" value="MutS, connector domain"/>
    <property type="match status" value="1"/>
</dbReference>
<dbReference type="FunFam" id="3.40.1170.10:FF:000001">
    <property type="entry name" value="DNA mismatch repair protein MutS"/>
    <property type="match status" value="1"/>
</dbReference>
<evidence type="ECO:0000256" key="6">
    <source>
        <dbReference type="ARBA" id="ARBA00023125"/>
    </source>
</evidence>
<feature type="domain" description="DNA mismatch repair proteins mutS family" evidence="12">
    <location>
        <begin position="721"/>
        <end position="737"/>
    </location>
</feature>
<dbReference type="AlphaFoldDB" id="A0A518K4J5"/>
<feature type="region of interest" description="Disordered" evidence="11">
    <location>
        <begin position="611"/>
        <end position="644"/>
    </location>
</feature>
<dbReference type="HAMAP" id="MF_00096">
    <property type="entry name" value="MutS"/>
    <property type="match status" value="1"/>
</dbReference>
<dbReference type="GO" id="GO:0006298">
    <property type="term" value="P:mismatch repair"/>
    <property type="evidence" value="ECO:0007669"/>
    <property type="project" value="UniProtKB-UniRule"/>
</dbReference>
<dbReference type="RefSeq" id="WP_231933137.1">
    <property type="nucleotide sequence ID" value="NZ_CP036349.1"/>
</dbReference>
<dbReference type="InterPro" id="IPR000432">
    <property type="entry name" value="DNA_mismatch_repair_MutS_C"/>
</dbReference>
<dbReference type="PANTHER" id="PTHR11361">
    <property type="entry name" value="DNA MISMATCH REPAIR PROTEIN MUTS FAMILY MEMBER"/>
    <property type="match status" value="1"/>
</dbReference>
<dbReference type="GO" id="GO:0030983">
    <property type="term" value="F:mismatched DNA binding"/>
    <property type="evidence" value="ECO:0007669"/>
    <property type="project" value="InterPro"/>
</dbReference>
<dbReference type="InterPro" id="IPR005748">
    <property type="entry name" value="DNA_mismatch_repair_MutS"/>
</dbReference>
<dbReference type="InterPro" id="IPR016151">
    <property type="entry name" value="DNA_mismatch_repair_MutS_N"/>
</dbReference>
<dbReference type="Proteomes" id="UP000316426">
    <property type="component" value="Chromosome"/>
</dbReference>
<dbReference type="InterPro" id="IPR045076">
    <property type="entry name" value="MutS"/>
</dbReference>
<dbReference type="SUPFAM" id="SSF52540">
    <property type="entry name" value="P-loop containing nucleoside triphosphate hydrolases"/>
    <property type="match status" value="1"/>
</dbReference>
<dbReference type="Gene3D" id="1.10.1420.10">
    <property type="match status" value="2"/>
</dbReference>
<dbReference type="InterPro" id="IPR017261">
    <property type="entry name" value="DNA_mismatch_repair_MutS/MSH"/>
</dbReference>
<dbReference type="PROSITE" id="PS00486">
    <property type="entry name" value="DNA_MISMATCH_REPAIR_2"/>
    <property type="match status" value="1"/>
</dbReference>
<dbReference type="PANTHER" id="PTHR11361:SF34">
    <property type="entry name" value="DNA MISMATCH REPAIR PROTEIN MSH1, MITOCHONDRIAL"/>
    <property type="match status" value="1"/>
</dbReference>
<dbReference type="InterPro" id="IPR036187">
    <property type="entry name" value="DNA_mismatch_repair_MutS_sf"/>
</dbReference>
<dbReference type="SMART" id="SM00533">
    <property type="entry name" value="MUTSd"/>
    <property type="match status" value="1"/>
</dbReference>
<keyword evidence="14" id="KW-1185">Reference proteome</keyword>
<dbReference type="NCBIfam" id="NF003810">
    <property type="entry name" value="PRK05399.1"/>
    <property type="match status" value="1"/>
</dbReference>
<dbReference type="GO" id="GO:0005524">
    <property type="term" value="F:ATP binding"/>
    <property type="evidence" value="ECO:0007669"/>
    <property type="project" value="UniProtKB-UniRule"/>
</dbReference>
<dbReference type="SUPFAM" id="SSF55271">
    <property type="entry name" value="DNA repair protein MutS, domain I"/>
    <property type="match status" value="1"/>
</dbReference>
<evidence type="ECO:0000256" key="4">
    <source>
        <dbReference type="ARBA" id="ARBA00022763"/>
    </source>
</evidence>
<dbReference type="Gene3D" id="3.40.50.300">
    <property type="entry name" value="P-loop containing nucleotide triphosphate hydrolases"/>
    <property type="match status" value="1"/>
</dbReference>
<dbReference type="InterPro" id="IPR027417">
    <property type="entry name" value="P-loop_NTPase"/>
</dbReference>
<keyword evidence="3 9" id="KW-0547">Nucleotide-binding</keyword>
<dbReference type="Gene3D" id="3.40.1170.10">
    <property type="entry name" value="DNA repair protein MutS, domain I"/>
    <property type="match status" value="1"/>
</dbReference>
<dbReference type="InterPro" id="IPR007860">
    <property type="entry name" value="DNA_mmatch_repair_MutS_con_dom"/>
</dbReference>
<dbReference type="FunFam" id="1.10.1420.10:FF:000001">
    <property type="entry name" value="DNA mismatch repair protein MutS"/>
    <property type="match status" value="1"/>
</dbReference>
<dbReference type="SMART" id="SM00534">
    <property type="entry name" value="MUTSac"/>
    <property type="match status" value="1"/>
</dbReference>
<protein>
    <recommendedName>
        <fullName evidence="2 9">DNA mismatch repair protein MutS</fullName>
    </recommendedName>
</protein>
<comment type="similarity">
    <text evidence="1 9 10">Belongs to the DNA mismatch repair MutS family.</text>
</comment>
<dbReference type="Pfam" id="PF05192">
    <property type="entry name" value="MutS_III"/>
    <property type="match status" value="1"/>
</dbReference>
<gene>
    <name evidence="9 13" type="primary">mutS</name>
    <name evidence="13" type="ORF">Spa11_09030</name>
</gene>
<evidence type="ECO:0000256" key="1">
    <source>
        <dbReference type="ARBA" id="ARBA00006271"/>
    </source>
</evidence>
<evidence type="ECO:0000256" key="8">
    <source>
        <dbReference type="ARBA" id="ARBA00024647"/>
    </source>
</evidence>
<evidence type="ECO:0000313" key="13">
    <source>
        <dbReference type="EMBL" id="QDV72721.1"/>
    </source>
</evidence>
<reference evidence="13 14" key="1">
    <citation type="submission" date="2019-02" db="EMBL/GenBank/DDBJ databases">
        <title>Deep-cultivation of Planctomycetes and their phenomic and genomic characterization uncovers novel biology.</title>
        <authorList>
            <person name="Wiegand S."/>
            <person name="Jogler M."/>
            <person name="Boedeker C."/>
            <person name="Pinto D."/>
            <person name="Vollmers J."/>
            <person name="Rivas-Marin E."/>
            <person name="Kohn T."/>
            <person name="Peeters S.H."/>
            <person name="Heuer A."/>
            <person name="Rast P."/>
            <person name="Oberbeckmann S."/>
            <person name="Bunk B."/>
            <person name="Jeske O."/>
            <person name="Meyerdierks A."/>
            <person name="Storesund J.E."/>
            <person name="Kallscheuer N."/>
            <person name="Luecker S."/>
            <person name="Lage O.M."/>
            <person name="Pohl T."/>
            <person name="Merkel B.J."/>
            <person name="Hornburger P."/>
            <person name="Mueller R.-W."/>
            <person name="Bruemmer F."/>
            <person name="Labrenz M."/>
            <person name="Spormann A.M."/>
            <person name="Op den Camp H."/>
            <person name="Overmann J."/>
            <person name="Amann R."/>
            <person name="Jetten M.S.M."/>
            <person name="Mascher T."/>
            <person name="Medema M.H."/>
            <person name="Devos D.P."/>
            <person name="Kaster A.-K."/>
            <person name="Ovreas L."/>
            <person name="Rohde M."/>
            <person name="Galperin M.Y."/>
            <person name="Jogler C."/>
        </authorList>
    </citation>
    <scope>NUCLEOTIDE SEQUENCE [LARGE SCALE GENOMIC DNA]</scope>
    <source>
        <strain evidence="13 14">Spa11</strain>
    </source>
</reference>
<evidence type="ECO:0000256" key="3">
    <source>
        <dbReference type="ARBA" id="ARBA00022741"/>
    </source>
</evidence>
<name>A0A518K4J5_9BACT</name>
<dbReference type="InterPro" id="IPR007695">
    <property type="entry name" value="DNA_mismatch_repair_MutS-lik_N"/>
</dbReference>
<evidence type="ECO:0000256" key="11">
    <source>
        <dbReference type="SAM" id="MobiDB-lite"/>
    </source>
</evidence>
<dbReference type="KEGG" id="bmei:Spa11_09030"/>
<evidence type="ECO:0000256" key="7">
    <source>
        <dbReference type="ARBA" id="ARBA00023204"/>
    </source>
</evidence>
<dbReference type="NCBIfam" id="TIGR01070">
    <property type="entry name" value="mutS1"/>
    <property type="match status" value="1"/>
</dbReference>
<evidence type="ECO:0000313" key="14">
    <source>
        <dbReference type="Proteomes" id="UP000316426"/>
    </source>
</evidence>
<accession>A0A518K4J5</accession>
<dbReference type="Pfam" id="PF01624">
    <property type="entry name" value="MutS_I"/>
    <property type="match status" value="1"/>
</dbReference>